<accession>A0A9P6N6G9</accession>
<comment type="caution">
    <text evidence="1">The sequence shown here is derived from an EMBL/GenBank/DDBJ whole genome shotgun (WGS) entry which is preliminary data.</text>
</comment>
<dbReference type="Proteomes" id="UP000886653">
    <property type="component" value="Unassembled WGS sequence"/>
</dbReference>
<keyword evidence="2" id="KW-1185">Reference proteome</keyword>
<evidence type="ECO:0000313" key="1">
    <source>
        <dbReference type="EMBL" id="KAG0140490.1"/>
    </source>
</evidence>
<dbReference type="EMBL" id="MU167440">
    <property type="protein sequence ID" value="KAG0140490.1"/>
    <property type="molecule type" value="Genomic_DNA"/>
</dbReference>
<name>A0A9P6N6G9_9BASI</name>
<proteinExistence type="predicted"/>
<dbReference type="AlphaFoldDB" id="A0A9P6N6G9"/>
<gene>
    <name evidence="1" type="ORF">CROQUDRAFT_674627</name>
</gene>
<protein>
    <submittedName>
        <fullName evidence="1">Uncharacterized protein</fullName>
    </submittedName>
</protein>
<sequence length="225" mass="25466">MSLLARSISVDYLTLLRGPKESLPIRFNHPSPTTATYDDLVMRTPRSDCDFLTPPDFLIGYPEESDTGCSYDSDENFQPSTSDNPAVVQSIVLSGPAATAVRRLKMKDDEIQVKAMASWAEKAQERVPELSSYTTITSSDGLTETLAHWDRFLYSSLHHEPPRLRRARTFSDLPSWKTSSLEEKEEDFKSFRTYGVDRTHRGTLSAVRAWMEGLPKANELVLSEW</sequence>
<organism evidence="1 2">
    <name type="scientific">Cronartium quercuum f. sp. fusiforme G11</name>
    <dbReference type="NCBI Taxonomy" id="708437"/>
    <lineage>
        <taxon>Eukaryota</taxon>
        <taxon>Fungi</taxon>
        <taxon>Dikarya</taxon>
        <taxon>Basidiomycota</taxon>
        <taxon>Pucciniomycotina</taxon>
        <taxon>Pucciniomycetes</taxon>
        <taxon>Pucciniales</taxon>
        <taxon>Coleosporiaceae</taxon>
        <taxon>Cronartium</taxon>
    </lineage>
</organism>
<reference evidence="1" key="1">
    <citation type="submission" date="2013-11" db="EMBL/GenBank/DDBJ databases">
        <title>Genome sequence of the fusiform rust pathogen reveals effectors for host alternation and coevolution with pine.</title>
        <authorList>
            <consortium name="DOE Joint Genome Institute"/>
            <person name="Smith K."/>
            <person name="Pendleton A."/>
            <person name="Kubisiak T."/>
            <person name="Anderson C."/>
            <person name="Salamov A."/>
            <person name="Aerts A."/>
            <person name="Riley R."/>
            <person name="Clum A."/>
            <person name="Lindquist E."/>
            <person name="Ence D."/>
            <person name="Campbell M."/>
            <person name="Kronenberg Z."/>
            <person name="Feau N."/>
            <person name="Dhillon B."/>
            <person name="Hamelin R."/>
            <person name="Burleigh J."/>
            <person name="Smith J."/>
            <person name="Yandell M."/>
            <person name="Nelson C."/>
            <person name="Grigoriev I."/>
            <person name="Davis J."/>
        </authorList>
    </citation>
    <scope>NUCLEOTIDE SEQUENCE</scope>
    <source>
        <strain evidence="1">G11</strain>
    </source>
</reference>
<evidence type="ECO:0000313" key="2">
    <source>
        <dbReference type="Proteomes" id="UP000886653"/>
    </source>
</evidence>